<feature type="domain" description="Ionotropic glutamate receptor C-terminal" evidence="14">
    <location>
        <begin position="24"/>
        <end position="402"/>
    </location>
</feature>
<evidence type="ECO:0000256" key="9">
    <source>
        <dbReference type="ARBA" id="ARBA00023170"/>
    </source>
</evidence>
<dbReference type="GO" id="GO:0043226">
    <property type="term" value="C:organelle"/>
    <property type="evidence" value="ECO:0007669"/>
    <property type="project" value="UniProtKB-ARBA"/>
</dbReference>
<dbReference type="FunFam" id="3.40.190.10:FF:000078">
    <property type="entry name" value="glutamate receptor ionotropic, NMDA 3B"/>
    <property type="match status" value="1"/>
</dbReference>
<reference evidence="17" key="1">
    <citation type="submission" date="2022-10" db="EMBL/GenBank/DDBJ databases">
        <title>Genome assembly of Pristionchus species.</title>
        <authorList>
            <person name="Yoshida K."/>
            <person name="Sommer R.J."/>
        </authorList>
    </citation>
    <scope>NUCLEOTIDE SEQUENCE [LARGE SCALE GENOMIC DNA]</scope>
    <source>
        <strain evidence="17">RS5460</strain>
    </source>
</reference>
<keyword evidence="3" id="KW-0813">Transport</keyword>
<keyword evidence="8 13" id="KW-0472">Membrane</keyword>
<evidence type="ECO:0000313" key="16">
    <source>
        <dbReference type="EMBL" id="GMR41711.1"/>
    </source>
</evidence>
<dbReference type="AlphaFoldDB" id="A0AAN4ZMI4"/>
<dbReference type="GO" id="GO:0005886">
    <property type="term" value="C:plasma membrane"/>
    <property type="evidence" value="ECO:0007669"/>
    <property type="project" value="UniProtKB-ARBA"/>
</dbReference>
<comment type="similarity">
    <text evidence="2">Belongs to the glutamate-gated ion channel (TC 1.A.10.1) family.</text>
</comment>
<sequence length="466" mass="53242">SKYLFQMGPPPLFLLLFFVPLLSSLRFGTFMMKPFTMRKEECLIDDGKEECKLNRPYEGFCVQLMDLLAKEMNVGYIIDTRSGPGNLQPDGNWTGLVDDLISSRVDVAVAPIIITPERSAVLDFSSFFTSGISLMARKPAYRPIRRSLNPYTPVTWMSIVLLQILSIATCITLYSFVNQTDKQKKRHPRFLIWLLSLLIWMISFFLIVGSVLSHSYSAMKDNEKMIDEEGPIRYLNEREMEELGDITEEPREEFVLRSKEGAARFYKSVNEMVEEGEIEYGMQRGGYIHQLFKKANDSLLRKMLETMERNDESSFFSVYPNGIAQVRTSNGTFAFILDDAINLYENTKSPCDTMKIGNNLATYDYGVATTKGTPLSGKVHSAMESMKKKGEIDRIYQHWFIERSQCEVNMRKRKMSTAEMNAVYAIFGMISGIGIPIILSLLITHLERKNDGLLVKNTEEITPMNT</sequence>
<keyword evidence="7" id="KW-0406">Ion transport</keyword>
<keyword evidence="4 13" id="KW-0812">Transmembrane</keyword>
<dbReference type="Pfam" id="PF10613">
    <property type="entry name" value="Lig_chan-Glu_bd"/>
    <property type="match status" value="1"/>
</dbReference>
<evidence type="ECO:0000259" key="14">
    <source>
        <dbReference type="SMART" id="SM00079"/>
    </source>
</evidence>
<keyword evidence="17" id="KW-1185">Reference proteome</keyword>
<dbReference type="SMART" id="SM00079">
    <property type="entry name" value="PBPe"/>
    <property type="match status" value="1"/>
</dbReference>
<accession>A0AAN4ZMI4</accession>
<evidence type="ECO:0000256" key="3">
    <source>
        <dbReference type="ARBA" id="ARBA00022448"/>
    </source>
</evidence>
<evidence type="ECO:0000256" key="4">
    <source>
        <dbReference type="ARBA" id="ARBA00022692"/>
    </source>
</evidence>
<dbReference type="SUPFAM" id="SSF53850">
    <property type="entry name" value="Periplasmic binding protein-like II"/>
    <property type="match status" value="1"/>
</dbReference>
<dbReference type="InterPro" id="IPR015683">
    <property type="entry name" value="Ionotropic_Glu_rcpt"/>
</dbReference>
<evidence type="ECO:0000256" key="12">
    <source>
        <dbReference type="ARBA" id="ARBA00023303"/>
    </source>
</evidence>
<dbReference type="PANTHER" id="PTHR18966">
    <property type="entry name" value="IONOTROPIC GLUTAMATE RECEPTOR"/>
    <property type="match status" value="1"/>
</dbReference>
<evidence type="ECO:0000256" key="6">
    <source>
        <dbReference type="ARBA" id="ARBA00023054"/>
    </source>
</evidence>
<keyword evidence="6" id="KW-0175">Coiled coil</keyword>
<keyword evidence="10" id="KW-0325">Glycoprotein</keyword>
<feature type="transmembrane region" description="Helical" evidence="13">
    <location>
        <begin position="421"/>
        <end position="443"/>
    </location>
</feature>
<evidence type="ECO:0000256" key="5">
    <source>
        <dbReference type="ARBA" id="ARBA00022989"/>
    </source>
</evidence>
<proteinExistence type="inferred from homology"/>
<feature type="non-terminal residue" evidence="16">
    <location>
        <position position="1"/>
    </location>
</feature>
<evidence type="ECO:0000256" key="13">
    <source>
        <dbReference type="SAM" id="Phobius"/>
    </source>
</evidence>
<dbReference type="SMART" id="SM00918">
    <property type="entry name" value="Lig_chan-Glu_bd"/>
    <property type="match status" value="1"/>
</dbReference>
<feature type="transmembrane region" description="Helical" evidence="13">
    <location>
        <begin position="190"/>
        <end position="212"/>
    </location>
</feature>
<organism evidence="16 17">
    <name type="scientific">Pristionchus mayeri</name>
    <dbReference type="NCBI Taxonomy" id="1317129"/>
    <lineage>
        <taxon>Eukaryota</taxon>
        <taxon>Metazoa</taxon>
        <taxon>Ecdysozoa</taxon>
        <taxon>Nematoda</taxon>
        <taxon>Chromadorea</taxon>
        <taxon>Rhabditida</taxon>
        <taxon>Rhabditina</taxon>
        <taxon>Diplogasteromorpha</taxon>
        <taxon>Diplogasteroidea</taxon>
        <taxon>Neodiplogasteridae</taxon>
        <taxon>Pristionchus</taxon>
    </lineage>
</organism>
<dbReference type="Proteomes" id="UP001328107">
    <property type="component" value="Unassembled WGS sequence"/>
</dbReference>
<dbReference type="Gene3D" id="3.40.190.10">
    <property type="entry name" value="Periplasmic binding protein-like II"/>
    <property type="match status" value="3"/>
</dbReference>
<evidence type="ECO:0000256" key="8">
    <source>
        <dbReference type="ARBA" id="ARBA00023136"/>
    </source>
</evidence>
<evidence type="ECO:0000256" key="10">
    <source>
        <dbReference type="ARBA" id="ARBA00023180"/>
    </source>
</evidence>
<protein>
    <submittedName>
        <fullName evidence="16">Uncharacterized protein</fullName>
    </submittedName>
</protein>
<feature type="transmembrane region" description="Helical" evidence="13">
    <location>
        <begin position="12"/>
        <end position="29"/>
    </location>
</feature>
<dbReference type="InterPro" id="IPR019594">
    <property type="entry name" value="Glu/Gly-bd"/>
</dbReference>
<comment type="subcellular location">
    <subcellularLocation>
        <location evidence="1">Membrane</location>
        <topology evidence="1">Multi-pass membrane protein</topology>
    </subcellularLocation>
</comment>
<evidence type="ECO:0000259" key="15">
    <source>
        <dbReference type="SMART" id="SM00918"/>
    </source>
</evidence>
<gene>
    <name evidence="16" type="ORF">PMAYCL1PPCAC_11906</name>
</gene>
<keyword evidence="5 13" id="KW-1133">Transmembrane helix</keyword>
<evidence type="ECO:0000256" key="2">
    <source>
        <dbReference type="ARBA" id="ARBA00008685"/>
    </source>
</evidence>
<feature type="transmembrane region" description="Helical" evidence="13">
    <location>
        <begin position="154"/>
        <end position="178"/>
    </location>
</feature>
<evidence type="ECO:0000256" key="1">
    <source>
        <dbReference type="ARBA" id="ARBA00004141"/>
    </source>
</evidence>
<feature type="domain" description="Ionotropic glutamate receptor L-glutamate and glycine-binding" evidence="15">
    <location>
        <begin position="34"/>
        <end position="102"/>
    </location>
</feature>
<dbReference type="EMBL" id="BTRK01000003">
    <property type="protein sequence ID" value="GMR41711.1"/>
    <property type="molecule type" value="Genomic_DNA"/>
</dbReference>
<evidence type="ECO:0000256" key="11">
    <source>
        <dbReference type="ARBA" id="ARBA00023286"/>
    </source>
</evidence>
<keyword evidence="9" id="KW-0675">Receptor</keyword>
<evidence type="ECO:0000256" key="7">
    <source>
        <dbReference type="ARBA" id="ARBA00023065"/>
    </source>
</evidence>
<comment type="caution">
    <text evidence="16">The sequence shown here is derived from an EMBL/GenBank/DDBJ whole genome shotgun (WGS) entry which is preliminary data.</text>
</comment>
<keyword evidence="11" id="KW-1071">Ligand-gated ion channel</keyword>
<name>A0AAN4ZMI4_9BILA</name>
<dbReference type="GO" id="GO:0015276">
    <property type="term" value="F:ligand-gated monoatomic ion channel activity"/>
    <property type="evidence" value="ECO:0007669"/>
    <property type="project" value="InterPro"/>
</dbReference>
<keyword evidence="12" id="KW-0407">Ion channel</keyword>
<dbReference type="InterPro" id="IPR001320">
    <property type="entry name" value="Iontro_rcpt_C"/>
</dbReference>
<evidence type="ECO:0000313" key="17">
    <source>
        <dbReference type="Proteomes" id="UP001328107"/>
    </source>
</evidence>